<dbReference type="Pfam" id="PF04397">
    <property type="entry name" value="LytTR"/>
    <property type="match status" value="1"/>
</dbReference>
<dbReference type="PROSITE" id="PS50930">
    <property type="entry name" value="HTH_LYTTR"/>
    <property type="match status" value="1"/>
</dbReference>
<evidence type="ECO:0000313" key="5">
    <source>
        <dbReference type="EMBL" id="MTW13593.1"/>
    </source>
</evidence>
<dbReference type="InterPro" id="IPR007492">
    <property type="entry name" value="LytTR_DNA-bd_dom"/>
</dbReference>
<accession>A0A6L6QPY1</accession>
<dbReference type="PANTHER" id="PTHR48111">
    <property type="entry name" value="REGULATOR OF RPOS"/>
    <property type="match status" value="1"/>
</dbReference>
<organism evidence="5 6">
    <name type="scientific">Massilia eburnea</name>
    <dbReference type="NCBI Taxonomy" id="1776165"/>
    <lineage>
        <taxon>Bacteria</taxon>
        <taxon>Pseudomonadati</taxon>
        <taxon>Pseudomonadota</taxon>
        <taxon>Betaproteobacteria</taxon>
        <taxon>Burkholderiales</taxon>
        <taxon>Oxalobacteraceae</taxon>
        <taxon>Telluria group</taxon>
        <taxon>Massilia</taxon>
    </lineage>
</organism>
<dbReference type="SMART" id="SM00448">
    <property type="entry name" value="REC"/>
    <property type="match status" value="1"/>
</dbReference>
<dbReference type="Gene3D" id="3.40.50.2300">
    <property type="match status" value="1"/>
</dbReference>
<dbReference type="GO" id="GO:0000156">
    <property type="term" value="F:phosphorelay response regulator activity"/>
    <property type="evidence" value="ECO:0007669"/>
    <property type="project" value="TreeGrafter"/>
</dbReference>
<evidence type="ECO:0000259" key="4">
    <source>
        <dbReference type="PROSITE" id="PS50930"/>
    </source>
</evidence>
<dbReference type="GO" id="GO:0005829">
    <property type="term" value="C:cytosol"/>
    <property type="evidence" value="ECO:0007669"/>
    <property type="project" value="TreeGrafter"/>
</dbReference>
<dbReference type="Gene3D" id="2.40.50.1020">
    <property type="entry name" value="LytTr DNA-binding domain"/>
    <property type="match status" value="1"/>
</dbReference>
<evidence type="ECO:0000313" key="6">
    <source>
        <dbReference type="Proteomes" id="UP000472320"/>
    </source>
</evidence>
<dbReference type="InterPro" id="IPR001789">
    <property type="entry name" value="Sig_transdc_resp-reg_receiver"/>
</dbReference>
<dbReference type="GO" id="GO:0032993">
    <property type="term" value="C:protein-DNA complex"/>
    <property type="evidence" value="ECO:0007669"/>
    <property type="project" value="TreeGrafter"/>
</dbReference>
<dbReference type="RefSeq" id="WP_155456504.1">
    <property type="nucleotide sequence ID" value="NZ_WNKX01000024.1"/>
</dbReference>
<dbReference type="PANTHER" id="PTHR48111:SF69">
    <property type="entry name" value="RESPONSE REGULATOR RECEIVER"/>
    <property type="match status" value="1"/>
</dbReference>
<dbReference type="AlphaFoldDB" id="A0A6L6QPY1"/>
<sequence length="245" mass="27189">MCVKALIAEDEAVLAAELRQQLARVWPELELCGTASDGYSALQAMESQRPDVLFLDIRLPGLDGLELARLAGGRAQVVFVTAYDQFALRAFDEGAVDYLMKPLDPARLARAVQRIKSRLAQAVPVAAPARAATVADSAPLHWITVQIGRDLQLIGVDEICYLRADHKYVAVVTAEHEALVSASLKDLLARLDPARFWQIHRSTVVNTQAIRCISRDQNGALTLQLKQRRERLPVSATYAHLFRQW</sequence>
<dbReference type="InterPro" id="IPR039420">
    <property type="entry name" value="WalR-like"/>
</dbReference>
<dbReference type="PROSITE" id="PS50110">
    <property type="entry name" value="RESPONSE_REGULATORY"/>
    <property type="match status" value="1"/>
</dbReference>
<comment type="caution">
    <text evidence="5">The sequence shown here is derived from an EMBL/GenBank/DDBJ whole genome shotgun (WGS) entry which is preliminary data.</text>
</comment>
<dbReference type="GO" id="GO:0006355">
    <property type="term" value="P:regulation of DNA-templated transcription"/>
    <property type="evidence" value="ECO:0007669"/>
    <property type="project" value="TreeGrafter"/>
</dbReference>
<dbReference type="Pfam" id="PF00072">
    <property type="entry name" value="Response_reg"/>
    <property type="match status" value="1"/>
</dbReference>
<dbReference type="EMBL" id="WNKX01000024">
    <property type="protein sequence ID" value="MTW13593.1"/>
    <property type="molecule type" value="Genomic_DNA"/>
</dbReference>
<keyword evidence="1" id="KW-0238">DNA-binding</keyword>
<gene>
    <name evidence="5" type="ORF">GM658_23560</name>
</gene>
<feature type="domain" description="Response regulatory" evidence="3">
    <location>
        <begin position="4"/>
        <end position="116"/>
    </location>
</feature>
<dbReference type="SUPFAM" id="SSF52172">
    <property type="entry name" value="CheY-like"/>
    <property type="match status" value="1"/>
</dbReference>
<keyword evidence="6" id="KW-1185">Reference proteome</keyword>
<dbReference type="InterPro" id="IPR011006">
    <property type="entry name" value="CheY-like_superfamily"/>
</dbReference>
<feature type="modified residue" description="4-aspartylphosphate" evidence="2">
    <location>
        <position position="56"/>
    </location>
</feature>
<dbReference type="GO" id="GO:0000976">
    <property type="term" value="F:transcription cis-regulatory region binding"/>
    <property type="evidence" value="ECO:0007669"/>
    <property type="project" value="TreeGrafter"/>
</dbReference>
<feature type="domain" description="HTH LytTR-type" evidence="4">
    <location>
        <begin position="143"/>
        <end position="245"/>
    </location>
</feature>
<proteinExistence type="predicted"/>
<dbReference type="OrthoDB" id="8889669at2"/>
<reference evidence="5 6" key="1">
    <citation type="submission" date="2019-11" db="EMBL/GenBank/DDBJ databases">
        <title>Type strains purchased from KCTC, JCM and DSMZ.</title>
        <authorList>
            <person name="Lu H."/>
        </authorList>
    </citation>
    <scope>NUCLEOTIDE SEQUENCE [LARGE SCALE GENOMIC DNA]</scope>
    <source>
        <strain evidence="5 6">JCM 31587</strain>
    </source>
</reference>
<dbReference type="SMART" id="SM00850">
    <property type="entry name" value="LytTR"/>
    <property type="match status" value="1"/>
</dbReference>
<dbReference type="Proteomes" id="UP000472320">
    <property type="component" value="Unassembled WGS sequence"/>
</dbReference>
<keyword evidence="2" id="KW-0597">Phosphoprotein</keyword>
<evidence type="ECO:0000256" key="2">
    <source>
        <dbReference type="PROSITE-ProRule" id="PRU00169"/>
    </source>
</evidence>
<protein>
    <submittedName>
        <fullName evidence="5">Response regulator</fullName>
    </submittedName>
</protein>
<name>A0A6L6QPY1_9BURK</name>
<evidence type="ECO:0000256" key="1">
    <source>
        <dbReference type="ARBA" id="ARBA00023125"/>
    </source>
</evidence>
<evidence type="ECO:0000259" key="3">
    <source>
        <dbReference type="PROSITE" id="PS50110"/>
    </source>
</evidence>